<dbReference type="STRING" id="1640674.SAMN05216323_100185"/>
<dbReference type="Proteomes" id="UP000199452">
    <property type="component" value="Unassembled WGS sequence"/>
</dbReference>
<dbReference type="PROSITE" id="PS51257">
    <property type="entry name" value="PROKAR_LIPOPROTEIN"/>
    <property type="match status" value="1"/>
</dbReference>
<keyword evidence="4" id="KW-1185">Reference proteome</keyword>
<dbReference type="InterPro" id="IPR011429">
    <property type="entry name" value="Cyt_c_Planctomycete-type"/>
</dbReference>
<evidence type="ECO:0000313" key="3">
    <source>
        <dbReference type="EMBL" id="SDB81527.1"/>
    </source>
</evidence>
<dbReference type="Pfam" id="PF07635">
    <property type="entry name" value="PSCyt1"/>
    <property type="match status" value="1"/>
</dbReference>
<dbReference type="PANTHER" id="PTHR35889:SF3">
    <property type="entry name" value="F-BOX DOMAIN-CONTAINING PROTEIN"/>
    <property type="match status" value="1"/>
</dbReference>
<dbReference type="RefSeq" id="WP_092434064.1">
    <property type="nucleotide sequence ID" value="NZ_FMYP01000001.1"/>
</dbReference>
<dbReference type="EMBL" id="FMYP01000001">
    <property type="protein sequence ID" value="SDB81527.1"/>
    <property type="molecule type" value="Genomic_DNA"/>
</dbReference>
<evidence type="ECO:0000256" key="1">
    <source>
        <dbReference type="SAM" id="Phobius"/>
    </source>
</evidence>
<sequence>MKKPSLIYLLLLPFGFFMAAGFFMVGCRHDADLSDLPPVCFDSEVLPIFQSSCAYSGCHSSSSAASGVVLDSYAEIIKHISKGNSRNSSAYKAILSSWEPMPPDRPLPKELRTIIRVWIEQGAMETLCDTVGQGKPPVYLACFKRDVLPVMVSSCAMSGCHDASTAAEGVRLYSYQTVMQSGVSAFQPSNSKLYRVISKAPGDGDIMPPFPNSKLPQAVIDSISRWILLGAKDESCATPCDTLSTINYTTHLVPTLQSSCVGCHSGGSPSAGILLTNYTEVVASANSGKLIPSVNRTGTFPMPPSVSLTKCQIRQFEIWNLNGKPQN</sequence>
<keyword evidence="1" id="KW-0472">Membrane</keyword>
<proteinExistence type="predicted"/>
<keyword evidence="1" id="KW-0812">Transmembrane</keyword>
<gene>
    <name evidence="3" type="ORF">SAMN05216323_100185</name>
</gene>
<evidence type="ECO:0000313" key="4">
    <source>
        <dbReference type="Proteomes" id="UP000199452"/>
    </source>
</evidence>
<feature type="transmembrane region" description="Helical" evidence="1">
    <location>
        <begin position="7"/>
        <end position="26"/>
    </location>
</feature>
<protein>
    <submittedName>
        <fullName evidence="3">Planctomycete cytochrome C</fullName>
    </submittedName>
</protein>
<dbReference type="AlphaFoldDB" id="A0A1G6GHQ7"/>
<feature type="domain" description="Cytochrome C Planctomycete-type" evidence="2">
    <location>
        <begin position="57"/>
        <end position="104"/>
    </location>
</feature>
<dbReference type="PANTHER" id="PTHR35889">
    <property type="entry name" value="CYCLOINULO-OLIGOSACCHARIDE FRUCTANOTRANSFERASE-RELATED"/>
    <property type="match status" value="1"/>
</dbReference>
<name>A0A1G6GHQ7_9BACT</name>
<accession>A0A1G6GHQ7</accession>
<evidence type="ECO:0000259" key="2">
    <source>
        <dbReference type="Pfam" id="PF07635"/>
    </source>
</evidence>
<keyword evidence="1" id="KW-1133">Transmembrane helix</keyword>
<reference evidence="3 4" key="1">
    <citation type="submission" date="2016-09" db="EMBL/GenBank/DDBJ databases">
        <authorList>
            <person name="Capua I."/>
            <person name="De Benedictis P."/>
            <person name="Joannis T."/>
            <person name="Lombin L.H."/>
            <person name="Cattoli G."/>
        </authorList>
    </citation>
    <scope>NUCLEOTIDE SEQUENCE [LARGE SCALE GENOMIC DNA]</scope>
    <source>
        <strain evidence="3 4">A7P-90m</strain>
    </source>
</reference>
<dbReference type="OrthoDB" id="9786191at2"/>
<organism evidence="3 4">
    <name type="scientific">Williamwhitmania taraxaci</name>
    <dbReference type="NCBI Taxonomy" id="1640674"/>
    <lineage>
        <taxon>Bacteria</taxon>
        <taxon>Pseudomonadati</taxon>
        <taxon>Bacteroidota</taxon>
        <taxon>Bacteroidia</taxon>
        <taxon>Bacteroidales</taxon>
        <taxon>Williamwhitmaniaceae</taxon>
        <taxon>Williamwhitmania</taxon>
    </lineage>
</organism>